<comment type="catalytic activity">
    <reaction evidence="8 10">
        <text>prephenate + H(+) = 3-phenylpyruvate + CO2 + H2O</text>
        <dbReference type="Rhea" id="RHEA:21648"/>
        <dbReference type="ChEBI" id="CHEBI:15377"/>
        <dbReference type="ChEBI" id="CHEBI:15378"/>
        <dbReference type="ChEBI" id="CHEBI:16526"/>
        <dbReference type="ChEBI" id="CHEBI:18005"/>
        <dbReference type="ChEBI" id="CHEBI:29934"/>
        <dbReference type="EC" id="4.2.1.51"/>
    </reaction>
</comment>
<dbReference type="EMBL" id="JALBUF010000001">
    <property type="protein sequence ID" value="MCI0182034.1"/>
    <property type="molecule type" value="Genomic_DNA"/>
</dbReference>
<evidence type="ECO:0000313" key="14">
    <source>
        <dbReference type="Proteomes" id="UP001139263"/>
    </source>
</evidence>
<comment type="pathway">
    <text evidence="1 10">Amino-acid biosynthesis; L-phenylalanine biosynthesis; phenylpyruvate from prephenate: step 1/1.</text>
</comment>
<keyword evidence="14" id="KW-1185">Reference proteome</keyword>
<keyword evidence="7 10" id="KW-0456">Lyase</keyword>
<name>A0A9X2AAV7_9BACL</name>
<evidence type="ECO:0000256" key="9">
    <source>
        <dbReference type="PIRSR" id="PIRSR001500-2"/>
    </source>
</evidence>
<evidence type="ECO:0000259" key="11">
    <source>
        <dbReference type="PROSITE" id="PS51171"/>
    </source>
</evidence>
<feature type="site" description="Essential for prephenate dehydratase activity" evidence="9">
    <location>
        <position position="176"/>
    </location>
</feature>
<dbReference type="Gene3D" id="3.40.190.10">
    <property type="entry name" value="Periplasmic binding protein-like II"/>
    <property type="match status" value="2"/>
</dbReference>
<evidence type="ECO:0000256" key="10">
    <source>
        <dbReference type="RuleBase" id="RU361254"/>
    </source>
</evidence>
<evidence type="ECO:0000256" key="2">
    <source>
        <dbReference type="ARBA" id="ARBA00013147"/>
    </source>
</evidence>
<evidence type="ECO:0000256" key="3">
    <source>
        <dbReference type="ARBA" id="ARBA00021872"/>
    </source>
</evidence>
<dbReference type="InterPro" id="IPR001086">
    <property type="entry name" value="Preph_deHydtase"/>
</dbReference>
<dbReference type="GO" id="GO:0004664">
    <property type="term" value="F:prephenate dehydratase activity"/>
    <property type="evidence" value="ECO:0007669"/>
    <property type="project" value="UniProtKB-UniRule"/>
</dbReference>
<organism evidence="13 14">
    <name type="scientific">Sulfoacidibacillus ferrooxidans</name>
    <dbReference type="NCBI Taxonomy" id="2005001"/>
    <lineage>
        <taxon>Bacteria</taxon>
        <taxon>Bacillati</taxon>
        <taxon>Bacillota</taxon>
        <taxon>Bacilli</taxon>
        <taxon>Bacillales</taxon>
        <taxon>Alicyclobacillaceae</taxon>
        <taxon>Sulfoacidibacillus</taxon>
    </lineage>
</organism>
<dbReference type="Pfam" id="PF01842">
    <property type="entry name" value="ACT"/>
    <property type="match status" value="1"/>
</dbReference>
<dbReference type="Pfam" id="PF00800">
    <property type="entry name" value="PDT"/>
    <property type="match status" value="1"/>
</dbReference>
<dbReference type="AlphaFoldDB" id="A0A9X2AAV7"/>
<dbReference type="Proteomes" id="UP001139263">
    <property type="component" value="Unassembled WGS sequence"/>
</dbReference>
<gene>
    <name evidence="10 13" type="primary">pheA</name>
    <name evidence="13" type="ORF">MM817_00285</name>
</gene>
<dbReference type="InterPro" id="IPR008242">
    <property type="entry name" value="Chor_mutase/pphenate_deHydtase"/>
</dbReference>
<dbReference type="EC" id="4.2.1.51" evidence="2 10"/>
<dbReference type="GO" id="GO:0005737">
    <property type="term" value="C:cytoplasm"/>
    <property type="evidence" value="ECO:0007669"/>
    <property type="project" value="TreeGrafter"/>
</dbReference>
<evidence type="ECO:0000256" key="7">
    <source>
        <dbReference type="ARBA" id="ARBA00023239"/>
    </source>
</evidence>
<dbReference type="NCBIfam" id="NF008865">
    <property type="entry name" value="PRK11898.1"/>
    <property type="match status" value="1"/>
</dbReference>
<evidence type="ECO:0000256" key="1">
    <source>
        <dbReference type="ARBA" id="ARBA00004741"/>
    </source>
</evidence>
<evidence type="ECO:0000256" key="4">
    <source>
        <dbReference type="ARBA" id="ARBA00022605"/>
    </source>
</evidence>
<dbReference type="PROSITE" id="PS51671">
    <property type="entry name" value="ACT"/>
    <property type="match status" value="1"/>
</dbReference>
<dbReference type="SUPFAM" id="SSF53850">
    <property type="entry name" value="Periplasmic binding protein-like II"/>
    <property type="match status" value="1"/>
</dbReference>
<dbReference type="PANTHER" id="PTHR21022">
    <property type="entry name" value="PREPHENATE DEHYDRATASE P PROTEIN"/>
    <property type="match status" value="1"/>
</dbReference>
<dbReference type="GO" id="GO:0009094">
    <property type="term" value="P:L-phenylalanine biosynthetic process"/>
    <property type="evidence" value="ECO:0007669"/>
    <property type="project" value="UniProtKB-KW"/>
</dbReference>
<evidence type="ECO:0000259" key="12">
    <source>
        <dbReference type="PROSITE" id="PS51671"/>
    </source>
</evidence>
<dbReference type="InterPro" id="IPR002912">
    <property type="entry name" value="ACT_dom"/>
</dbReference>
<keyword evidence="6 10" id="KW-0584">Phenylalanine biosynthesis</keyword>
<evidence type="ECO:0000256" key="6">
    <source>
        <dbReference type="ARBA" id="ARBA00023222"/>
    </source>
</evidence>
<dbReference type="RefSeq" id="WP_241711654.1">
    <property type="nucleotide sequence ID" value="NZ_JALBUF010000001.1"/>
</dbReference>
<evidence type="ECO:0000256" key="8">
    <source>
        <dbReference type="ARBA" id="ARBA00047848"/>
    </source>
</evidence>
<keyword evidence="4 10" id="KW-0028">Amino-acid biosynthesis</keyword>
<accession>A0A9X2AAV7</accession>
<protein>
    <recommendedName>
        <fullName evidence="3 10">Prephenate dehydratase</fullName>
        <shortName evidence="10">PDT</shortName>
        <ecNumber evidence="2 10">4.2.1.51</ecNumber>
    </recommendedName>
</protein>
<reference evidence="13" key="1">
    <citation type="submission" date="2022-03" db="EMBL/GenBank/DDBJ databases">
        <title>Draft Genome Sequence of Firmicute Strain S0AB, a Heterotrophic Iron/Sulfur-Oxidizing Extreme Acidophile.</title>
        <authorList>
            <person name="Vergara E."/>
            <person name="Pakostova E."/>
            <person name="Johnson D.B."/>
            <person name="Holmes D.S."/>
        </authorList>
    </citation>
    <scope>NUCLEOTIDE SEQUENCE</scope>
    <source>
        <strain evidence="13">S0AB</strain>
    </source>
</reference>
<comment type="caution">
    <text evidence="13">The sequence shown here is derived from an EMBL/GenBank/DDBJ whole genome shotgun (WGS) entry which is preliminary data.</text>
</comment>
<feature type="domain" description="Prephenate dehydratase" evidence="11">
    <location>
        <begin position="1"/>
        <end position="183"/>
    </location>
</feature>
<sequence>MIGFLGPHGTYTEQAAKFFAFMFGETSVPIRPYASITQVFDAVEIGDVMYAALPIENSLEGSVLVTLDRLSVAPLYIFAEVSLPIRHAVFGWKDTDHDRVKQVLSHPQALAQCRNTLLRLFPYAVHIDVDSTAAAIAKVAKEQDPTQVCVGSVEAGQATLLQLLHMDAQDVPDNVTRFVLIGQQEHPVPVSIAQAAAVHKTSLLLQLGDDHPGALYDVLKVFAKSELNLSRLESRPTKKGLGSYQFYLDVLGVRDDARVLDALQQIEQIEGFSMRDLGSYPCFTHFK</sequence>
<dbReference type="Gene3D" id="3.30.70.260">
    <property type="match status" value="1"/>
</dbReference>
<dbReference type="PROSITE" id="PS51171">
    <property type="entry name" value="PREPHENATE_DEHYDR_3"/>
    <property type="match status" value="1"/>
</dbReference>
<dbReference type="PROSITE" id="PS00858">
    <property type="entry name" value="PREPHENATE_DEHYDR_2"/>
    <property type="match status" value="1"/>
</dbReference>
<dbReference type="InterPro" id="IPR045865">
    <property type="entry name" value="ACT-like_dom_sf"/>
</dbReference>
<feature type="domain" description="ACT" evidence="12">
    <location>
        <begin position="203"/>
        <end position="281"/>
    </location>
</feature>
<evidence type="ECO:0000313" key="13">
    <source>
        <dbReference type="EMBL" id="MCI0182034.1"/>
    </source>
</evidence>
<evidence type="ECO:0000256" key="5">
    <source>
        <dbReference type="ARBA" id="ARBA00023141"/>
    </source>
</evidence>
<dbReference type="PIRSF" id="PIRSF001500">
    <property type="entry name" value="Chor_mut_pdt_Ppr"/>
    <property type="match status" value="1"/>
</dbReference>
<dbReference type="CDD" id="cd04905">
    <property type="entry name" value="ACT_CM-PDT"/>
    <property type="match status" value="1"/>
</dbReference>
<dbReference type="SUPFAM" id="SSF55021">
    <property type="entry name" value="ACT-like"/>
    <property type="match status" value="1"/>
</dbReference>
<proteinExistence type="predicted"/>
<keyword evidence="5 10" id="KW-0057">Aromatic amino acid biosynthesis</keyword>
<dbReference type="InterPro" id="IPR018528">
    <property type="entry name" value="Preph_deHydtase_CS"/>
</dbReference>
<dbReference type="PANTHER" id="PTHR21022:SF19">
    <property type="entry name" value="PREPHENATE DEHYDRATASE-RELATED"/>
    <property type="match status" value="1"/>
</dbReference>